<gene>
    <name evidence="1" type="ORF">K1T71_004011</name>
</gene>
<proteinExistence type="predicted"/>
<organism evidence="1 2">
    <name type="scientific">Dendrolimus kikuchii</name>
    <dbReference type="NCBI Taxonomy" id="765133"/>
    <lineage>
        <taxon>Eukaryota</taxon>
        <taxon>Metazoa</taxon>
        <taxon>Ecdysozoa</taxon>
        <taxon>Arthropoda</taxon>
        <taxon>Hexapoda</taxon>
        <taxon>Insecta</taxon>
        <taxon>Pterygota</taxon>
        <taxon>Neoptera</taxon>
        <taxon>Endopterygota</taxon>
        <taxon>Lepidoptera</taxon>
        <taxon>Glossata</taxon>
        <taxon>Ditrysia</taxon>
        <taxon>Bombycoidea</taxon>
        <taxon>Lasiocampidae</taxon>
        <taxon>Dendrolimus</taxon>
    </lineage>
</organism>
<reference evidence="1 2" key="1">
    <citation type="journal article" date="2021" name="Front. Genet.">
        <title>Chromosome-Level Genome Assembly Reveals Significant Gene Expansion in the Toll and IMD Signaling Pathways of Dendrolimus kikuchii.</title>
        <authorList>
            <person name="Zhou J."/>
            <person name="Wu P."/>
            <person name="Xiong Z."/>
            <person name="Liu N."/>
            <person name="Zhao N."/>
            <person name="Ji M."/>
            <person name="Qiu Y."/>
            <person name="Yang B."/>
        </authorList>
    </citation>
    <scope>NUCLEOTIDE SEQUENCE [LARGE SCALE GENOMIC DNA]</scope>
    <source>
        <strain evidence="1">Ann1</strain>
    </source>
</reference>
<dbReference type="EMBL" id="CM034392">
    <property type="protein sequence ID" value="KAJ0180607.1"/>
    <property type="molecule type" value="Genomic_DNA"/>
</dbReference>
<dbReference type="Proteomes" id="UP000824533">
    <property type="component" value="Linkage Group LG06"/>
</dbReference>
<accession>A0ACC1DB25</accession>
<protein>
    <submittedName>
        <fullName evidence="1">Uncharacterized protein</fullName>
    </submittedName>
</protein>
<evidence type="ECO:0000313" key="2">
    <source>
        <dbReference type="Proteomes" id="UP000824533"/>
    </source>
</evidence>
<name>A0ACC1DB25_9NEOP</name>
<evidence type="ECO:0000313" key="1">
    <source>
        <dbReference type="EMBL" id="KAJ0180607.1"/>
    </source>
</evidence>
<sequence length="160" mass="18906">MQTFIFIYIDNSKIAWSTYLSNYYFYVYYTVVYISTSQTVAVLKFNTYLRISQNKTMAEVKKKRRQYCTEYIKYGFIENPTKLSSPLCLLTLKTFSNEAMKRLRLQDHFNKMHPDKKGKNVAYFQDLEKKHNTQPSVAKLFSAVAKQDDDGLRASYISLY</sequence>
<keyword evidence="2" id="KW-1185">Reference proteome</keyword>
<comment type="caution">
    <text evidence="1">The sequence shown here is derived from an EMBL/GenBank/DDBJ whole genome shotgun (WGS) entry which is preliminary data.</text>
</comment>